<evidence type="ECO:0000256" key="1">
    <source>
        <dbReference type="SAM" id="Coils"/>
    </source>
</evidence>
<feature type="region of interest" description="Disordered" evidence="2">
    <location>
        <begin position="1"/>
        <end position="25"/>
    </location>
</feature>
<evidence type="ECO:0000256" key="2">
    <source>
        <dbReference type="SAM" id="MobiDB-lite"/>
    </source>
</evidence>
<feature type="coiled-coil region" evidence="1">
    <location>
        <begin position="245"/>
        <end position="305"/>
    </location>
</feature>
<sequence length="521" mass="57856">MSAPGSPRKAPAQHARVELTEADIPDVIERLPKPDKAAHDAEIAKIDAEIKKLQARTNVIRAELEAVKSGRGKYGEQIKAAKAVYNELRAQKDNLIQQRNQITAKLKSVQTLKDATVQNQRSLRSALKFSSEEEFDKEIASLRHQQETRSMTLVEEKRIIKEIEALQQQKLQVSKFSDEKGAVDKHNDSIKDIRAQQAAKNLEIDAVQEKLSAQKLVLDELYKLNEEENKQDKFPVLANERTEIKKKLDEKFTALKELRNAFREENNKYYQNIRLVRFKKDLERKKEEEAKKAEYEAKLADYEKEMAKIHPYQDEIDLSTALILFLENTFAKELKDDEAAKKEAAAASAVPVELDGLKPLQRKDEDFMSFGGGKKKGKKTGPGKKTKKEAKISFPLAQLDAFTSVGVVPPSTVGALSETLTAIKEKKEWFTAQTSRPKPAVEEAAAAPAEAASPKKAKKSSNKKFNAGDKNAFPTLGGLDGALPESPKGYFSTWGPGLGASAAAVPSAEDFPAADDFPEAN</sequence>
<reference evidence="3" key="3">
    <citation type="submission" date="2015-02" db="UniProtKB">
        <authorList>
            <consortium name="EnsemblProtists"/>
        </authorList>
    </citation>
    <scope>IDENTIFICATION</scope>
    <source>
        <strain evidence="3">DAOM BR144</strain>
    </source>
</reference>
<feature type="region of interest" description="Disordered" evidence="2">
    <location>
        <begin position="430"/>
        <end position="473"/>
    </location>
</feature>
<dbReference type="GO" id="GO:0042175">
    <property type="term" value="C:nuclear outer membrane-endoplasmic reticulum membrane network"/>
    <property type="evidence" value="ECO:0007669"/>
    <property type="project" value="TreeGrafter"/>
</dbReference>
<reference evidence="4" key="1">
    <citation type="journal article" date="2010" name="Genome Biol.">
        <title>Genome sequence of the necrotrophic plant pathogen Pythium ultimum reveals original pathogenicity mechanisms and effector repertoire.</title>
        <authorList>
            <person name="Levesque C.A."/>
            <person name="Brouwer H."/>
            <person name="Cano L."/>
            <person name="Hamilton J.P."/>
            <person name="Holt C."/>
            <person name="Huitema E."/>
            <person name="Raffaele S."/>
            <person name="Robideau G.P."/>
            <person name="Thines M."/>
            <person name="Win J."/>
            <person name="Zerillo M.M."/>
            <person name="Beakes G.W."/>
            <person name="Boore J.L."/>
            <person name="Busam D."/>
            <person name="Dumas B."/>
            <person name="Ferriera S."/>
            <person name="Fuerstenberg S.I."/>
            <person name="Gachon C.M."/>
            <person name="Gaulin E."/>
            <person name="Govers F."/>
            <person name="Grenville-Briggs L."/>
            <person name="Horner N."/>
            <person name="Hostetler J."/>
            <person name="Jiang R.H."/>
            <person name="Johnson J."/>
            <person name="Krajaejun T."/>
            <person name="Lin H."/>
            <person name="Meijer H.J."/>
            <person name="Moore B."/>
            <person name="Morris P."/>
            <person name="Phuntmart V."/>
            <person name="Puiu D."/>
            <person name="Shetty J."/>
            <person name="Stajich J.E."/>
            <person name="Tripathy S."/>
            <person name="Wawra S."/>
            <person name="van West P."/>
            <person name="Whitty B.R."/>
            <person name="Coutinho P.M."/>
            <person name="Henrissat B."/>
            <person name="Martin F."/>
            <person name="Thomas P.D."/>
            <person name="Tyler B.M."/>
            <person name="De Vries R.P."/>
            <person name="Kamoun S."/>
            <person name="Yandell M."/>
            <person name="Tisserat N."/>
            <person name="Buell C.R."/>
        </authorList>
    </citation>
    <scope>NUCLEOTIDE SEQUENCE</scope>
    <source>
        <strain evidence="4">DAOM:BR144</strain>
    </source>
</reference>
<name>K3WM80_GLOUD</name>
<dbReference type="OMA" id="AHWKEDQ"/>
<dbReference type="HOGENOM" id="CLU_538051_0_0_1"/>
<keyword evidence="1" id="KW-0175">Coiled coil</keyword>
<evidence type="ECO:0000313" key="4">
    <source>
        <dbReference type="Proteomes" id="UP000019132"/>
    </source>
</evidence>
<evidence type="ECO:0000313" key="3">
    <source>
        <dbReference type="EnsemblProtists" id="PYU1_T006072"/>
    </source>
</evidence>
<organism evidence="3 4">
    <name type="scientific">Globisporangium ultimum (strain ATCC 200006 / CBS 805.95 / DAOM BR144)</name>
    <name type="common">Pythium ultimum</name>
    <dbReference type="NCBI Taxonomy" id="431595"/>
    <lineage>
        <taxon>Eukaryota</taxon>
        <taxon>Sar</taxon>
        <taxon>Stramenopiles</taxon>
        <taxon>Oomycota</taxon>
        <taxon>Peronosporomycetes</taxon>
        <taxon>Pythiales</taxon>
        <taxon>Pythiaceae</taxon>
        <taxon>Globisporangium</taxon>
    </lineage>
</organism>
<reference evidence="4" key="2">
    <citation type="submission" date="2010-04" db="EMBL/GenBank/DDBJ databases">
        <authorList>
            <person name="Buell R."/>
            <person name="Hamilton J."/>
            <person name="Hostetler J."/>
        </authorList>
    </citation>
    <scope>NUCLEOTIDE SEQUENCE [LARGE SCALE GENOMIC DNA]</scope>
    <source>
        <strain evidence="4">DAOM:BR144</strain>
    </source>
</reference>
<evidence type="ECO:0008006" key="5">
    <source>
        <dbReference type="Google" id="ProtNLM"/>
    </source>
</evidence>
<keyword evidence="4" id="KW-1185">Reference proteome</keyword>
<accession>K3WM80</accession>
<dbReference type="VEuPathDB" id="FungiDB:PYU1_G006060"/>
<dbReference type="GO" id="GO:1990904">
    <property type="term" value="C:ribonucleoprotein complex"/>
    <property type="evidence" value="ECO:0007669"/>
    <property type="project" value="TreeGrafter"/>
</dbReference>
<dbReference type="InterPro" id="IPR039604">
    <property type="entry name" value="Bfr1"/>
</dbReference>
<proteinExistence type="predicted"/>
<dbReference type="EMBL" id="GL376625">
    <property type="status" value="NOT_ANNOTATED_CDS"/>
    <property type="molecule type" value="Genomic_DNA"/>
</dbReference>
<dbReference type="EnsemblProtists" id="PYU1_T006072">
    <property type="protein sequence ID" value="PYU1_T006072"/>
    <property type="gene ID" value="PYU1_G006060"/>
</dbReference>
<dbReference type="eggNOG" id="ENOG502QRKP">
    <property type="taxonomic scope" value="Eukaryota"/>
</dbReference>
<dbReference type="InParanoid" id="K3WM80"/>
<dbReference type="STRING" id="431595.K3WM80"/>
<feature type="region of interest" description="Disordered" evidence="2">
    <location>
        <begin position="364"/>
        <end position="388"/>
    </location>
</feature>
<dbReference type="GO" id="GO:0005783">
    <property type="term" value="C:endoplasmic reticulum"/>
    <property type="evidence" value="ECO:0007669"/>
    <property type="project" value="TreeGrafter"/>
</dbReference>
<dbReference type="PANTHER" id="PTHR31027">
    <property type="entry name" value="NUCLEAR SEGREGATION PROTEIN BFR1"/>
    <property type="match status" value="1"/>
</dbReference>
<feature type="coiled-coil region" evidence="1">
    <location>
        <begin position="36"/>
        <end position="105"/>
    </location>
</feature>
<dbReference type="PANTHER" id="PTHR31027:SF2">
    <property type="entry name" value="LEBERCILIN DOMAIN-CONTAINING PROTEIN"/>
    <property type="match status" value="1"/>
</dbReference>
<dbReference type="GO" id="GO:0003729">
    <property type="term" value="F:mRNA binding"/>
    <property type="evidence" value="ECO:0007669"/>
    <property type="project" value="TreeGrafter"/>
</dbReference>
<protein>
    <recommendedName>
        <fullName evidence="5">Nuclear segregation protein Bfr1</fullName>
    </recommendedName>
</protein>
<dbReference type="GO" id="GO:0008298">
    <property type="term" value="P:intracellular mRNA localization"/>
    <property type="evidence" value="ECO:0007669"/>
    <property type="project" value="TreeGrafter"/>
</dbReference>
<feature type="compositionally biased region" description="Low complexity" evidence="2">
    <location>
        <begin position="442"/>
        <end position="454"/>
    </location>
</feature>
<dbReference type="AlphaFoldDB" id="K3WM80"/>
<dbReference type="FunCoup" id="K3WM80">
    <property type="interactions" value="2"/>
</dbReference>
<dbReference type="Proteomes" id="UP000019132">
    <property type="component" value="Unassembled WGS sequence"/>
</dbReference>
<feature type="compositionally biased region" description="Basic residues" evidence="2">
    <location>
        <begin position="373"/>
        <end position="388"/>
    </location>
</feature>